<accession>A0A1J9R3X9</accession>
<feature type="region of interest" description="Disordered" evidence="1">
    <location>
        <begin position="101"/>
        <end position="132"/>
    </location>
</feature>
<dbReference type="VEuPathDB" id="FungiDB:ACJ73_06329"/>
<proteinExistence type="predicted"/>
<gene>
    <name evidence="2" type="ORF">ACJ73_06329</name>
</gene>
<dbReference type="EMBL" id="LGTZ01001098">
    <property type="protein sequence ID" value="OJD22325.1"/>
    <property type="molecule type" value="Genomic_DNA"/>
</dbReference>
<evidence type="ECO:0000313" key="2">
    <source>
        <dbReference type="EMBL" id="OJD22325.1"/>
    </source>
</evidence>
<feature type="compositionally biased region" description="Low complexity" evidence="1">
    <location>
        <begin position="109"/>
        <end position="118"/>
    </location>
</feature>
<keyword evidence="3" id="KW-1185">Reference proteome</keyword>
<protein>
    <submittedName>
        <fullName evidence="2">Uncharacterized protein</fullName>
    </submittedName>
</protein>
<evidence type="ECO:0000313" key="3">
    <source>
        <dbReference type="Proteomes" id="UP000242791"/>
    </source>
</evidence>
<sequence length="132" mass="14582">MVEGLVTITHAIHDLRKYSSARYVPLDTRIIFSLNRIFTSGRFPGVAACLGLLVAAQRVAVAVLVDRVLVDDMLAVVVTLAFVRVRVDDWVLVWVTRVEQDPSAPHLPPGGQQFLGQQKVPSRQEPEPSAQQ</sequence>
<dbReference type="Proteomes" id="UP000242791">
    <property type="component" value="Unassembled WGS sequence"/>
</dbReference>
<dbReference type="AlphaFoldDB" id="A0A1J9R3X9"/>
<evidence type="ECO:0000256" key="1">
    <source>
        <dbReference type="SAM" id="MobiDB-lite"/>
    </source>
</evidence>
<organism evidence="2 3">
    <name type="scientific">Blastomyces percursus</name>
    <dbReference type="NCBI Taxonomy" id="1658174"/>
    <lineage>
        <taxon>Eukaryota</taxon>
        <taxon>Fungi</taxon>
        <taxon>Dikarya</taxon>
        <taxon>Ascomycota</taxon>
        <taxon>Pezizomycotina</taxon>
        <taxon>Eurotiomycetes</taxon>
        <taxon>Eurotiomycetidae</taxon>
        <taxon>Onygenales</taxon>
        <taxon>Ajellomycetaceae</taxon>
        <taxon>Blastomyces</taxon>
    </lineage>
</organism>
<name>A0A1J9R3X9_9EURO</name>
<reference evidence="2 3" key="1">
    <citation type="submission" date="2015-08" db="EMBL/GenBank/DDBJ databases">
        <title>Emmonsia species relationships and genome sequence.</title>
        <authorList>
            <person name="Cuomo C.A."/>
            <person name="Schwartz I.S."/>
            <person name="Kenyon C."/>
            <person name="De Hoog G.S."/>
            <person name="Govender N.P."/>
            <person name="Botha A."/>
            <person name="Moreno L."/>
            <person name="De Vries M."/>
            <person name="Munoz J.F."/>
            <person name="Stielow J.B."/>
        </authorList>
    </citation>
    <scope>NUCLEOTIDE SEQUENCE [LARGE SCALE GENOMIC DNA]</scope>
    <source>
        <strain evidence="2 3">EI222</strain>
    </source>
</reference>
<comment type="caution">
    <text evidence="2">The sequence shown here is derived from an EMBL/GenBank/DDBJ whole genome shotgun (WGS) entry which is preliminary data.</text>
</comment>